<accession>A0A2X1C1X2</accession>
<gene>
    <name evidence="1" type="ORF">NCTC11165_00549</name>
</gene>
<name>A0A2X1C1X2_BREDI</name>
<sequence>MNSYVAKLAANTGRKILQAAAYHLTLNDGKDSFTREELFGRARDAREWKSDYGNQQATNLARMVKAGELIERASGVFTVPQKQLDLAVQALNS</sequence>
<dbReference type="EMBL" id="UAQM01000001">
    <property type="protein sequence ID" value="SPU42405.1"/>
    <property type="molecule type" value="Genomic_DNA"/>
</dbReference>
<reference evidence="1 2" key="1">
    <citation type="submission" date="2018-06" db="EMBL/GenBank/DDBJ databases">
        <authorList>
            <consortium name="Pathogen Informatics"/>
            <person name="Doyle S."/>
        </authorList>
    </citation>
    <scope>NUCLEOTIDE SEQUENCE [LARGE SCALE GENOMIC DNA]</scope>
    <source>
        <strain evidence="1 2">NCTC11165</strain>
    </source>
</reference>
<protein>
    <submittedName>
        <fullName evidence="1">Uncharacterized protein</fullName>
    </submittedName>
</protein>
<dbReference type="Proteomes" id="UP000250358">
    <property type="component" value="Unassembled WGS sequence"/>
</dbReference>
<proteinExistence type="predicted"/>
<dbReference type="AlphaFoldDB" id="A0A2X1C1X2"/>
<evidence type="ECO:0000313" key="1">
    <source>
        <dbReference type="EMBL" id="SPU42405.1"/>
    </source>
</evidence>
<evidence type="ECO:0000313" key="2">
    <source>
        <dbReference type="Proteomes" id="UP000250358"/>
    </source>
</evidence>
<organism evidence="1 2">
    <name type="scientific">Brevundimonas diminuta</name>
    <name type="common">Pseudomonas diminuta</name>
    <dbReference type="NCBI Taxonomy" id="293"/>
    <lineage>
        <taxon>Bacteria</taxon>
        <taxon>Pseudomonadati</taxon>
        <taxon>Pseudomonadota</taxon>
        <taxon>Alphaproteobacteria</taxon>
        <taxon>Caulobacterales</taxon>
        <taxon>Caulobacteraceae</taxon>
        <taxon>Brevundimonas</taxon>
    </lineage>
</organism>